<evidence type="ECO:0000313" key="2">
    <source>
        <dbReference type="Proteomes" id="UP000799291"/>
    </source>
</evidence>
<dbReference type="InterPro" id="IPR036396">
    <property type="entry name" value="Cyt_P450_sf"/>
</dbReference>
<dbReference type="EMBL" id="MU005571">
    <property type="protein sequence ID" value="KAF2690304.1"/>
    <property type="molecule type" value="Genomic_DNA"/>
</dbReference>
<accession>A0A6G1JID3</accession>
<dbReference type="AlphaFoldDB" id="A0A6G1JID3"/>
<dbReference type="Gene3D" id="1.10.630.10">
    <property type="entry name" value="Cytochrome P450"/>
    <property type="match status" value="1"/>
</dbReference>
<protein>
    <submittedName>
        <fullName evidence="1">Uncharacterized protein</fullName>
    </submittedName>
</protein>
<dbReference type="GO" id="GO:0005506">
    <property type="term" value="F:iron ion binding"/>
    <property type="evidence" value="ECO:0007669"/>
    <property type="project" value="InterPro"/>
</dbReference>
<dbReference type="SUPFAM" id="SSF48264">
    <property type="entry name" value="Cytochrome P450"/>
    <property type="match status" value="1"/>
</dbReference>
<reference evidence="1" key="1">
    <citation type="journal article" date="2020" name="Stud. Mycol.">
        <title>101 Dothideomycetes genomes: a test case for predicting lifestyles and emergence of pathogens.</title>
        <authorList>
            <person name="Haridas S."/>
            <person name="Albert R."/>
            <person name="Binder M."/>
            <person name="Bloem J."/>
            <person name="Labutti K."/>
            <person name="Salamov A."/>
            <person name="Andreopoulos B."/>
            <person name="Baker S."/>
            <person name="Barry K."/>
            <person name="Bills G."/>
            <person name="Bluhm B."/>
            <person name="Cannon C."/>
            <person name="Castanera R."/>
            <person name="Culley D."/>
            <person name="Daum C."/>
            <person name="Ezra D."/>
            <person name="Gonzalez J."/>
            <person name="Henrissat B."/>
            <person name="Kuo A."/>
            <person name="Liang C."/>
            <person name="Lipzen A."/>
            <person name="Lutzoni F."/>
            <person name="Magnuson J."/>
            <person name="Mondo S."/>
            <person name="Nolan M."/>
            <person name="Ohm R."/>
            <person name="Pangilinan J."/>
            <person name="Park H.-J."/>
            <person name="Ramirez L."/>
            <person name="Alfaro M."/>
            <person name="Sun H."/>
            <person name="Tritt A."/>
            <person name="Yoshinaga Y."/>
            <person name="Zwiers L.-H."/>
            <person name="Turgeon B."/>
            <person name="Goodwin S."/>
            <person name="Spatafora J."/>
            <person name="Crous P."/>
            <person name="Grigoriev I."/>
        </authorList>
    </citation>
    <scope>NUCLEOTIDE SEQUENCE</scope>
    <source>
        <strain evidence="1">CBS 122367</strain>
    </source>
</reference>
<gene>
    <name evidence="1" type="ORF">K458DRAFT_383425</name>
</gene>
<organism evidence="1 2">
    <name type="scientific">Lentithecium fluviatile CBS 122367</name>
    <dbReference type="NCBI Taxonomy" id="1168545"/>
    <lineage>
        <taxon>Eukaryota</taxon>
        <taxon>Fungi</taxon>
        <taxon>Dikarya</taxon>
        <taxon>Ascomycota</taxon>
        <taxon>Pezizomycotina</taxon>
        <taxon>Dothideomycetes</taxon>
        <taxon>Pleosporomycetidae</taxon>
        <taxon>Pleosporales</taxon>
        <taxon>Massarineae</taxon>
        <taxon>Lentitheciaceae</taxon>
        <taxon>Lentithecium</taxon>
    </lineage>
</organism>
<dbReference type="GO" id="GO:0004497">
    <property type="term" value="F:monooxygenase activity"/>
    <property type="evidence" value="ECO:0007669"/>
    <property type="project" value="InterPro"/>
</dbReference>
<evidence type="ECO:0000313" key="1">
    <source>
        <dbReference type="EMBL" id="KAF2690304.1"/>
    </source>
</evidence>
<proteinExistence type="predicted"/>
<dbReference type="GO" id="GO:0020037">
    <property type="term" value="F:heme binding"/>
    <property type="evidence" value="ECO:0007669"/>
    <property type="project" value="InterPro"/>
</dbReference>
<dbReference type="Proteomes" id="UP000799291">
    <property type="component" value="Unassembled WGS sequence"/>
</dbReference>
<name>A0A6G1JID3_9PLEO</name>
<sequence length="140" mass="15856">MYPLLMNPRWLIVLQDEIHQPNESNLSFVELAKLKVLNEMIQETFRMCPPVSTIFPHLTPSEGALAAGVWIADVDWLRFTGDCDDYAREVGTGSESARRYLGLERADVQGFLDGVVGAEDFEDLLHVTLERELENVEVYA</sequence>
<keyword evidence="2" id="KW-1185">Reference proteome</keyword>
<dbReference type="GO" id="GO:0016705">
    <property type="term" value="F:oxidoreductase activity, acting on paired donors, with incorporation or reduction of molecular oxygen"/>
    <property type="evidence" value="ECO:0007669"/>
    <property type="project" value="InterPro"/>
</dbReference>